<gene>
    <name evidence="1" type="ORF">SDC9_190134</name>
</gene>
<dbReference type="SUPFAM" id="SSF53850">
    <property type="entry name" value="Periplasmic binding protein-like II"/>
    <property type="match status" value="1"/>
</dbReference>
<protein>
    <recommendedName>
        <fullName evidence="2">TRAP transporter solute receptor, TAXI family</fullName>
    </recommendedName>
</protein>
<accession>A0A645HUC7</accession>
<organism evidence="1">
    <name type="scientific">bioreactor metagenome</name>
    <dbReference type="NCBI Taxonomy" id="1076179"/>
    <lineage>
        <taxon>unclassified sequences</taxon>
        <taxon>metagenomes</taxon>
        <taxon>ecological metagenomes</taxon>
    </lineage>
</organism>
<dbReference type="Pfam" id="PF16868">
    <property type="entry name" value="NMT1_3"/>
    <property type="match status" value="1"/>
</dbReference>
<reference evidence="1" key="1">
    <citation type="submission" date="2019-08" db="EMBL/GenBank/DDBJ databases">
        <authorList>
            <person name="Kucharzyk K."/>
            <person name="Murdoch R.W."/>
            <person name="Higgins S."/>
            <person name="Loffler F."/>
        </authorList>
    </citation>
    <scope>NUCLEOTIDE SEQUENCE</scope>
</reference>
<dbReference type="InterPro" id="IPR011852">
    <property type="entry name" value="TRAP_TAXI"/>
</dbReference>
<evidence type="ECO:0000313" key="1">
    <source>
        <dbReference type="EMBL" id="MPN42577.1"/>
    </source>
</evidence>
<dbReference type="Gene3D" id="3.40.190.10">
    <property type="entry name" value="Periplasmic binding protein-like II"/>
    <property type="match status" value="1"/>
</dbReference>
<dbReference type="AlphaFoldDB" id="A0A645HUC7"/>
<name>A0A645HUC7_9ZZZZ</name>
<evidence type="ECO:0008006" key="2">
    <source>
        <dbReference type="Google" id="ProtNLM"/>
    </source>
</evidence>
<dbReference type="EMBL" id="VSSQ01100399">
    <property type="protein sequence ID" value="MPN42577.1"/>
    <property type="molecule type" value="Genomic_DNA"/>
</dbReference>
<sequence>MASWNVLITTEKLGEEDAYKMTKALYEHKQDILNISTRLASMSPENLKYIQVPLHKGSEKYYKEIGAVK</sequence>
<proteinExistence type="predicted"/>
<comment type="caution">
    <text evidence="1">The sequence shown here is derived from an EMBL/GenBank/DDBJ whole genome shotgun (WGS) entry which is preliminary data.</text>
</comment>